<dbReference type="PROSITE" id="PS50914">
    <property type="entry name" value="BON"/>
    <property type="match status" value="3"/>
</dbReference>
<dbReference type="Pfam" id="PF04972">
    <property type="entry name" value="BON"/>
    <property type="match status" value="3"/>
</dbReference>
<sequence length="272" mass="28831">MNKVFLKSFAKTGMVLVFSVASMMASADAKQDIVDARQETQIWTTYALSPYLRAHDLKVKVNNGKAVLTGTVDEDINKDLAKEIALGVDGIKDVDNQIVVKSDYVPKAGNRGYGEVVDDVTIVAAVKSRLIWSKFSYISTKVESKGGRVVLTGNVDSTDAKTAATRLAASTRGVIAVSNQLNVDSKPGATDKAKAAANDTSKSVADAWISTKVKSNFFYSSNVSGSDIDVSTSAGIVTLKGKVTSGAERALAIELAENVRGVKSVNAKELVF</sequence>
<dbReference type="SMART" id="SM00749">
    <property type="entry name" value="BON"/>
    <property type="match status" value="3"/>
</dbReference>
<reference evidence="4" key="1">
    <citation type="journal article" date="2019" name="Int. J. Syst. Evol. Microbiol.">
        <title>The Global Catalogue of Microorganisms (GCM) 10K type strain sequencing project: providing services to taxonomists for standard genome sequencing and annotation.</title>
        <authorList>
            <consortium name="The Broad Institute Genomics Platform"/>
            <consortium name="The Broad Institute Genome Sequencing Center for Infectious Disease"/>
            <person name="Wu L."/>
            <person name="Ma J."/>
        </authorList>
    </citation>
    <scope>NUCLEOTIDE SEQUENCE [LARGE SCALE GENOMIC DNA]</scope>
    <source>
        <strain evidence="4">KCTC 32239</strain>
    </source>
</reference>
<protein>
    <submittedName>
        <fullName evidence="3">Transporter</fullName>
    </submittedName>
</protein>
<dbReference type="Proteomes" id="UP000619761">
    <property type="component" value="Unassembled WGS sequence"/>
</dbReference>
<dbReference type="InterPro" id="IPR051686">
    <property type="entry name" value="Lipoprotein_DolP"/>
</dbReference>
<keyword evidence="1" id="KW-0732">Signal</keyword>
<name>A0ABQ3AYS0_9GAMM</name>
<dbReference type="InterPro" id="IPR007055">
    <property type="entry name" value="BON_dom"/>
</dbReference>
<organism evidence="3 4">
    <name type="scientific">Cellvibrio zantedeschiae</name>
    <dbReference type="NCBI Taxonomy" id="1237077"/>
    <lineage>
        <taxon>Bacteria</taxon>
        <taxon>Pseudomonadati</taxon>
        <taxon>Pseudomonadota</taxon>
        <taxon>Gammaproteobacteria</taxon>
        <taxon>Cellvibrionales</taxon>
        <taxon>Cellvibrionaceae</taxon>
        <taxon>Cellvibrio</taxon>
    </lineage>
</organism>
<accession>A0ABQ3AYS0</accession>
<evidence type="ECO:0000256" key="1">
    <source>
        <dbReference type="SAM" id="SignalP"/>
    </source>
</evidence>
<dbReference type="PANTHER" id="PTHR34606:SF15">
    <property type="entry name" value="BON DOMAIN-CONTAINING PROTEIN"/>
    <property type="match status" value="1"/>
</dbReference>
<feature type="chain" id="PRO_5047126886" evidence="1">
    <location>
        <begin position="30"/>
        <end position="272"/>
    </location>
</feature>
<dbReference type="RefSeq" id="WP_189417394.1">
    <property type="nucleotide sequence ID" value="NZ_BMYZ01000001.1"/>
</dbReference>
<evidence type="ECO:0000313" key="4">
    <source>
        <dbReference type="Proteomes" id="UP000619761"/>
    </source>
</evidence>
<feature type="domain" description="BON" evidence="2">
    <location>
        <begin position="118"/>
        <end position="185"/>
    </location>
</feature>
<dbReference type="Gene3D" id="3.30.1340.30">
    <property type="match status" value="3"/>
</dbReference>
<gene>
    <name evidence="3" type="ORF">GCM10011613_16120</name>
</gene>
<comment type="caution">
    <text evidence="3">The sequence shown here is derived from an EMBL/GenBank/DDBJ whole genome shotgun (WGS) entry which is preliminary data.</text>
</comment>
<dbReference type="PANTHER" id="PTHR34606">
    <property type="entry name" value="BON DOMAIN-CONTAINING PROTEIN"/>
    <property type="match status" value="1"/>
</dbReference>
<keyword evidence="4" id="KW-1185">Reference proteome</keyword>
<evidence type="ECO:0000259" key="2">
    <source>
        <dbReference type="PROSITE" id="PS50914"/>
    </source>
</evidence>
<proteinExistence type="predicted"/>
<evidence type="ECO:0000313" key="3">
    <source>
        <dbReference type="EMBL" id="GGY71982.1"/>
    </source>
</evidence>
<feature type="domain" description="BON" evidence="2">
    <location>
        <begin position="205"/>
        <end position="272"/>
    </location>
</feature>
<dbReference type="InterPro" id="IPR014004">
    <property type="entry name" value="Transpt-assoc_nodulatn_dom_bac"/>
</dbReference>
<feature type="domain" description="BON" evidence="2">
    <location>
        <begin position="34"/>
        <end position="102"/>
    </location>
</feature>
<dbReference type="EMBL" id="BMYZ01000001">
    <property type="protein sequence ID" value="GGY71982.1"/>
    <property type="molecule type" value="Genomic_DNA"/>
</dbReference>
<feature type="signal peptide" evidence="1">
    <location>
        <begin position="1"/>
        <end position="29"/>
    </location>
</feature>